<dbReference type="AlphaFoldDB" id="A0A2N0RJ57"/>
<dbReference type="GO" id="GO:0005216">
    <property type="term" value="F:monoatomic ion channel activity"/>
    <property type="evidence" value="ECO:0007669"/>
    <property type="project" value="InterPro"/>
</dbReference>
<dbReference type="PANTHER" id="PTHR10582:SF2">
    <property type="entry name" value="INACTIVE"/>
    <property type="match status" value="1"/>
</dbReference>
<evidence type="ECO:0000256" key="1">
    <source>
        <dbReference type="ARBA" id="ARBA00004141"/>
    </source>
</evidence>
<dbReference type="VEuPathDB" id="FungiDB:FUN_002667"/>
<reference evidence="8 9" key="2">
    <citation type="submission" date="2017-10" db="EMBL/GenBank/DDBJ databases">
        <title>Genome analyses suggest a sexual origin of heterokaryosis in a supposedly ancient asexual fungus.</title>
        <authorList>
            <person name="Corradi N."/>
            <person name="Sedzielewska K."/>
            <person name="Noel J."/>
            <person name="Charron P."/>
            <person name="Farinelli L."/>
            <person name="Marton T."/>
            <person name="Kruger M."/>
            <person name="Pelin A."/>
            <person name="Brachmann A."/>
            <person name="Corradi N."/>
        </authorList>
    </citation>
    <scope>NUCLEOTIDE SEQUENCE [LARGE SCALE GENOMIC DNA]</scope>
    <source>
        <strain evidence="8 9">A1</strain>
    </source>
</reference>
<evidence type="ECO:0000256" key="6">
    <source>
        <dbReference type="SAM" id="Phobius"/>
    </source>
</evidence>
<dbReference type="VEuPathDB" id="FungiDB:RhiirA1_443392"/>
<dbReference type="VEuPathDB" id="FungiDB:FUN_002665"/>
<dbReference type="EMBL" id="LLXH01000748">
    <property type="protein sequence ID" value="PKC63343.1"/>
    <property type="molecule type" value="Genomic_DNA"/>
</dbReference>
<evidence type="ECO:0000256" key="5">
    <source>
        <dbReference type="ARBA" id="ARBA00023136"/>
    </source>
</evidence>
<keyword evidence="5 6" id="KW-0472">Membrane</keyword>
<feature type="transmembrane region" description="Helical" evidence="6">
    <location>
        <begin position="598"/>
        <end position="622"/>
    </location>
</feature>
<name>A0A2N0RJ57_9GLOM</name>
<dbReference type="PANTHER" id="PTHR10582">
    <property type="entry name" value="TRANSIENT RECEPTOR POTENTIAL ION CHANNEL PROTEIN"/>
    <property type="match status" value="1"/>
</dbReference>
<feature type="domain" description="Ion transport" evidence="7">
    <location>
        <begin position="481"/>
        <end position="632"/>
    </location>
</feature>
<organism evidence="8 9">
    <name type="scientific">Rhizophagus irregularis</name>
    <dbReference type="NCBI Taxonomy" id="588596"/>
    <lineage>
        <taxon>Eukaryota</taxon>
        <taxon>Fungi</taxon>
        <taxon>Fungi incertae sedis</taxon>
        <taxon>Mucoromycota</taxon>
        <taxon>Glomeromycotina</taxon>
        <taxon>Glomeromycetes</taxon>
        <taxon>Glomerales</taxon>
        <taxon>Glomeraceae</taxon>
        <taxon>Rhizophagus</taxon>
    </lineage>
</organism>
<evidence type="ECO:0000256" key="4">
    <source>
        <dbReference type="ARBA" id="ARBA00022989"/>
    </source>
</evidence>
<dbReference type="GO" id="GO:0005886">
    <property type="term" value="C:plasma membrane"/>
    <property type="evidence" value="ECO:0007669"/>
    <property type="project" value="TreeGrafter"/>
</dbReference>
<dbReference type="Gene3D" id="1.10.287.70">
    <property type="match status" value="1"/>
</dbReference>
<evidence type="ECO:0000313" key="9">
    <source>
        <dbReference type="Proteomes" id="UP000232688"/>
    </source>
</evidence>
<feature type="transmembrane region" description="Helical" evidence="6">
    <location>
        <begin position="493"/>
        <end position="515"/>
    </location>
</feature>
<evidence type="ECO:0000256" key="2">
    <source>
        <dbReference type="ARBA" id="ARBA00022692"/>
    </source>
</evidence>
<evidence type="ECO:0000256" key="3">
    <source>
        <dbReference type="ARBA" id="ARBA00022737"/>
    </source>
</evidence>
<comment type="subcellular location">
    <subcellularLocation>
        <location evidence="1">Membrane</location>
        <topology evidence="1">Multi-pass membrane protein</topology>
    </subcellularLocation>
</comment>
<reference evidence="8 9" key="1">
    <citation type="submission" date="2017-10" db="EMBL/GenBank/DDBJ databases">
        <title>Extensive intraspecific genome diversity in a model arbuscular mycorrhizal fungus.</title>
        <authorList>
            <person name="Chen E.C.H."/>
            <person name="Morin E."/>
            <person name="Baudet D."/>
            <person name="Noel J."/>
            <person name="Ndikumana S."/>
            <person name="Charron P."/>
            <person name="St-Onge C."/>
            <person name="Giorgi J."/>
            <person name="Grigoriev I.V."/>
            <person name="Roux C."/>
            <person name="Martin F.M."/>
            <person name="Corradi N."/>
        </authorList>
    </citation>
    <scope>NUCLEOTIDE SEQUENCE [LARGE SCALE GENOMIC DNA]</scope>
    <source>
        <strain evidence="8 9">A1</strain>
    </source>
</reference>
<dbReference type="VEuPathDB" id="FungiDB:RhiirFUN_002761"/>
<keyword evidence="3" id="KW-0677">Repeat</keyword>
<protein>
    <recommendedName>
        <fullName evidence="7">Ion transport domain-containing protein</fullName>
    </recommendedName>
</protein>
<dbReference type="InterPro" id="IPR024862">
    <property type="entry name" value="TRPV"/>
</dbReference>
<dbReference type="InterPro" id="IPR005821">
    <property type="entry name" value="Ion_trans_dom"/>
</dbReference>
<evidence type="ECO:0000313" key="8">
    <source>
        <dbReference type="EMBL" id="PKC63343.1"/>
    </source>
</evidence>
<keyword evidence="2 6" id="KW-0812">Transmembrane</keyword>
<sequence>MNYTIKIKEVPHNRKPITKIEISPQSRYIVTYSQEDKSFVGWCSKACKVIRKENSFVEYIKNNINSRIELFLGIKDNQDDELNDDNNDDSKPLIVDDKVQPYNLDLDISDYKVSDNKIIMYEGNDELAIIYDMKNKKKITLNSSLKKYADDTYKFNFPYYKFTNFLTSGDLATYNVIESKGFKNRLISRKPVILIYSSNNIKDNSWKCKSTHELDDMNTMEINFGGITNDRLNDQKIFGIFYEKPWMINIRKCDLETYIINNNYINSEEINNIEDVIHENIFYNIEKQLTATVKDENEFIKMYIIPNLMNSSENKSGYDMRLKSDNDEIILEAFINNSSQNEIVSSYNIKYSKNWKNIKVNNTYILYDKTELLIYTFNTEFKKIKLQYCYNIKFLKYAIKLYNKIKLDVLKIEEIKEIAQPTDNDGLKKQWILYVINQKYFLVYYGENLLKSAIKQHNIELIESIYNKTLENFKEDPNNNIYILSLLCVAKKIIFFLFIILVILLGFAHAFFILLEPKSNFSESEWGDLNDSNNPWALTKKYHQVTEDGNMSKNATLIEEPDKSTNLFSNYPNSILSMYLFLTGDRNSLSAWSPDDPLMIILMIIFSFVIVVYLMNLFIGLLNMAIEADNNRASYLAQKALILREIELFYLLPHQRRWKTWFPDIM</sequence>
<accession>A0A2N0RJ57</accession>
<comment type="caution">
    <text evidence="8">The sequence shown here is derived from an EMBL/GenBank/DDBJ whole genome shotgun (WGS) entry which is preliminary data.</text>
</comment>
<dbReference type="GO" id="GO:0098703">
    <property type="term" value="P:calcium ion import across plasma membrane"/>
    <property type="evidence" value="ECO:0007669"/>
    <property type="project" value="TreeGrafter"/>
</dbReference>
<evidence type="ECO:0000259" key="7">
    <source>
        <dbReference type="Pfam" id="PF00520"/>
    </source>
</evidence>
<proteinExistence type="predicted"/>
<gene>
    <name evidence="8" type="ORF">RhiirA1_443392</name>
</gene>
<dbReference type="Pfam" id="PF00520">
    <property type="entry name" value="Ion_trans"/>
    <property type="match status" value="1"/>
</dbReference>
<dbReference type="Proteomes" id="UP000232688">
    <property type="component" value="Unassembled WGS sequence"/>
</dbReference>
<keyword evidence="4 6" id="KW-1133">Transmembrane helix</keyword>